<feature type="signal peptide" evidence="1">
    <location>
        <begin position="1"/>
        <end position="29"/>
    </location>
</feature>
<proteinExistence type="predicted"/>
<feature type="chain" id="PRO_5046511613" evidence="1">
    <location>
        <begin position="30"/>
        <end position="323"/>
    </location>
</feature>
<dbReference type="SUPFAM" id="SSF63825">
    <property type="entry name" value="YWTD domain"/>
    <property type="match status" value="1"/>
</dbReference>
<keyword evidence="3" id="KW-1185">Reference proteome</keyword>
<keyword evidence="1" id="KW-0732">Signal</keyword>
<dbReference type="Proteomes" id="UP001277761">
    <property type="component" value="Unassembled WGS sequence"/>
</dbReference>
<protein>
    <submittedName>
        <fullName evidence="2">Uncharacterized protein</fullName>
    </submittedName>
</protein>
<evidence type="ECO:0000313" key="3">
    <source>
        <dbReference type="Proteomes" id="UP001277761"/>
    </source>
</evidence>
<sequence length="323" mass="33874">MSPIPRPRIALAALPLLSAVLAAPASASAASDIVTPVQQLAVPTTGLATGNGVVSWTTGRFADPAQRPLPLPTSFDLWTATGTGPRLVAEGVPTADWEAGTDAGGAPVLVSGPRLLDVRTGTLRTLRLGVPAARLGAVAIDAGRLYFVVNAAQPTRTTHAVLRVARLDGTSIGRRTLVRRLPRGERGDGLLADGNRIAVDTSSRVVVDGRTGTLRQTRAGTPRGTWRATNRVLVQEGPIPTVRTLGFTPDRGALLSAISDDEHPTTRIERLRLRGTAKPTVTRLQGRYGAGLTYDRASARLLLFARGDGADPGGVLGWSAPRR</sequence>
<evidence type="ECO:0000313" key="2">
    <source>
        <dbReference type="EMBL" id="MDX8150803.1"/>
    </source>
</evidence>
<gene>
    <name evidence="2" type="ORF">SK069_04285</name>
</gene>
<name>A0ABU4VG86_9ACTN</name>
<dbReference type="EMBL" id="JAXAVX010000001">
    <property type="protein sequence ID" value="MDX8150803.1"/>
    <property type="molecule type" value="Genomic_DNA"/>
</dbReference>
<evidence type="ECO:0000256" key="1">
    <source>
        <dbReference type="SAM" id="SignalP"/>
    </source>
</evidence>
<comment type="caution">
    <text evidence="2">The sequence shown here is derived from an EMBL/GenBank/DDBJ whole genome shotgun (WGS) entry which is preliminary data.</text>
</comment>
<reference evidence="2 3" key="1">
    <citation type="submission" date="2023-11" db="EMBL/GenBank/DDBJ databases">
        <authorList>
            <person name="Xu M."/>
            <person name="Jiang T."/>
        </authorList>
    </citation>
    <scope>NUCLEOTIDE SEQUENCE [LARGE SCALE GENOMIC DNA]</scope>
    <source>
        <strain evidence="2 3">SD</strain>
    </source>
</reference>
<organism evidence="2 3">
    <name type="scientific">Patulibacter brassicae</name>
    <dbReference type="NCBI Taxonomy" id="1705717"/>
    <lineage>
        <taxon>Bacteria</taxon>
        <taxon>Bacillati</taxon>
        <taxon>Actinomycetota</taxon>
        <taxon>Thermoleophilia</taxon>
        <taxon>Solirubrobacterales</taxon>
        <taxon>Patulibacteraceae</taxon>
        <taxon>Patulibacter</taxon>
    </lineage>
</organism>
<dbReference type="RefSeq" id="WP_319952945.1">
    <property type="nucleotide sequence ID" value="NZ_JAXAVX010000001.1"/>
</dbReference>
<accession>A0ABU4VG86</accession>